<feature type="compositionally biased region" description="Basic and acidic residues" evidence="1">
    <location>
        <begin position="38"/>
        <end position="48"/>
    </location>
</feature>
<evidence type="ECO:0000256" key="1">
    <source>
        <dbReference type="SAM" id="MobiDB-lite"/>
    </source>
</evidence>
<feature type="transmembrane region" description="Helical" evidence="2">
    <location>
        <begin position="459"/>
        <end position="476"/>
    </location>
</feature>
<dbReference type="EMBL" id="BDIP01002855">
    <property type="protein sequence ID" value="GIQ86925.1"/>
    <property type="molecule type" value="Genomic_DNA"/>
</dbReference>
<feature type="region of interest" description="Disordered" evidence="1">
    <location>
        <begin position="1"/>
        <end position="52"/>
    </location>
</feature>
<name>A0A9K3GLT3_9EUKA</name>
<feature type="transmembrane region" description="Helical" evidence="2">
    <location>
        <begin position="423"/>
        <end position="447"/>
    </location>
</feature>
<feature type="non-terminal residue" evidence="3">
    <location>
        <position position="1"/>
    </location>
</feature>
<keyword evidence="2" id="KW-1133">Transmembrane helix</keyword>
<dbReference type="Proteomes" id="UP000265618">
    <property type="component" value="Unassembled WGS sequence"/>
</dbReference>
<keyword evidence="2" id="KW-0472">Membrane</keyword>
<proteinExistence type="predicted"/>
<organism evidence="3 4">
    <name type="scientific">Kipferlia bialata</name>
    <dbReference type="NCBI Taxonomy" id="797122"/>
    <lineage>
        <taxon>Eukaryota</taxon>
        <taxon>Metamonada</taxon>
        <taxon>Carpediemonas-like organisms</taxon>
        <taxon>Kipferlia</taxon>
    </lineage>
</organism>
<feature type="transmembrane region" description="Helical" evidence="2">
    <location>
        <begin position="324"/>
        <end position="345"/>
    </location>
</feature>
<protein>
    <submittedName>
        <fullName evidence="3">Uncharacterized protein</fullName>
    </submittedName>
</protein>
<reference evidence="3 4" key="1">
    <citation type="journal article" date="2018" name="PLoS ONE">
        <title>The draft genome of Kipferlia bialata reveals reductive genome evolution in fornicate parasites.</title>
        <authorList>
            <person name="Tanifuji G."/>
            <person name="Takabayashi S."/>
            <person name="Kume K."/>
            <person name="Takagi M."/>
            <person name="Nakayama T."/>
            <person name="Kamikawa R."/>
            <person name="Inagaki Y."/>
            <person name="Hashimoto T."/>
        </authorList>
    </citation>
    <scope>NUCLEOTIDE SEQUENCE [LARGE SCALE GENOMIC DNA]</scope>
    <source>
        <strain evidence="3">NY0173</strain>
    </source>
</reference>
<accession>A0A9K3GLT3</accession>
<dbReference type="AlphaFoldDB" id="A0A9K3GLT3"/>
<comment type="caution">
    <text evidence="3">The sequence shown here is derived from an EMBL/GenBank/DDBJ whole genome shotgun (WGS) entry which is preliminary data.</text>
</comment>
<evidence type="ECO:0000313" key="3">
    <source>
        <dbReference type="EMBL" id="GIQ86925.1"/>
    </source>
</evidence>
<keyword evidence="2" id="KW-0812">Transmembrane</keyword>
<gene>
    <name evidence="3" type="ORF">KIPB_008865</name>
</gene>
<sequence>VVRMGHASLSESDMSRVESGMHVSVRRTPTESQMQRQEYNERDLRRQTADGSFTCELEHPPQKAKAKVKRKESQQVSVDLPSLGVRPTKLTRPKSLMGDRMCVSDSEDSCCCEDSTSSEEEDEDLYQPTGGCEVVGPIVTWLGSGSPSSLSPKLVPIRAYDVVVMTSWKEDGVFPSRGAATAVEALLRCKEGGKLVMAASHENAHAFEHVLCTVLPAAHQIVTFVDVPHSHLVHFLPAGEVFGPLETLIKMFPKCYLVVVSLPDVNAPTFIRDKFSVDSLNDALRKAEVYDKEFKGDGSPIETVGSEIVAMPVGGNSEHLSHRITITCLYVLLSLFWNMLLFYFRDLTVLPDSAVFEDSPHLGEFVSSVAFGLQVFSLDVWKRLYNHCRIRPALPRHMDAGPAPPLQPIPVLPMYKSVLRYGLVVYIGGTVFITIWWAVCVVEYLLLELLLGSFETEEFIGIMYKSMVLFSGIGIAKKLDNSRRAKAEAKGNEAVRWSTEQRVDLSLSTLTYQTRPPTSSAPVEREDLAKRVGGRGRGGRVEQLDRSVLRRMPVGGVGQGDDIL</sequence>
<evidence type="ECO:0000313" key="4">
    <source>
        <dbReference type="Proteomes" id="UP000265618"/>
    </source>
</evidence>
<keyword evidence="4" id="KW-1185">Reference proteome</keyword>
<evidence type="ECO:0000256" key="2">
    <source>
        <dbReference type="SAM" id="Phobius"/>
    </source>
</evidence>